<reference evidence="3" key="1">
    <citation type="journal article" date="2019" name="Int. J. Syst. Evol. Microbiol.">
        <title>The Global Catalogue of Microorganisms (GCM) 10K type strain sequencing project: providing services to taxonomists for standard genome sequencing and annotation.</title>
        <authorList>
            <consortium name="The Broad Institute Genomics Platform"/>
            <consortium name="The Broad Institute Genome Sequencing Center for Infectious Disease"/>
            <person name="Wu L."/>
            <person name="Ma J."/>
        </authorList>
    </citation>
    <scope>NUCLEOTIDE SEQUENCE [LARGE SCALE GENOMIC DNA]</scope>
    <source>
        <strain evidence="3">CCTCC AB 2013263</strain>
    </source>
</reference>
<accession>A0ABV8ADT4</accession>
<evidence type="ECO:0008006" key="4">
    <source>
        <dbReference type="Google" id="ProtNLM"/>
    </source>
</evidence>
<comment type="caution">
    <text evidence="2">The sequence shown here is derived from an EMBL/GenBank/DDBJ whole genome shotgun (WGS) entry which is preliminary data.</text>
</comment>
<keyword evidence="3" id="KW-1185">Reference proteome</keyword>
<keyword evidence="1" id="KW-1133">Transmembrane helix</keyword>
<dbReference type="Proteomes" id="UP001595748">
    <property type="component" value="Unassembled WGS sequence"/>
</dbReference>
<protein>
    <recommendedName>
        <fullName evidence="4">Transmembrane protein</fullName>
    </recommendedName>
</protein>
<evidence type="ECO:0000256" key="1">
    <source>
        <dbReference type="SAM" id="Phobius"/>
    </source>
</evidence>
<feature type="transmembrane region" description="Helical" evidence="1">
    <location>
        <begin position="54"/>
        <end position="73"/>
    </location>
</feature>
<keyword evidence="1" id="KW-0472">Membrane</keyword>
<dbReference type="EMBL" id="JBHRZF010000189">
    <property type="protein sequence ID" value="MFC3862373.1"/>
    <property type="molecule type" value="Genomic_DNA"/>
</dbReference>
<gene>
    <name evidence="2" type="ORF">ACFOPQ_16545</name>
</gene>
<sequence>MDEMRVTAAQQVMGTVFWLALAFTVLWCVLWSVHHPGSGESDKEREQSRVMLPLYLRLASLSGLTCLIALLFWKGIGQD</sequence>
<proteinExistence type="predicted"/>
<organism evidence="2 3">
    <name type="scientific">Deinococcus antarcticus</name>
    <dbReference type="NCBI Taxonomy" id="1298767"/>
    <lineage>
        <taxon>Bacteria</taxon>
        <taxon>Thermotogati</taxon>
        <taxon>Deinococcota</taxon>
        <taxon>Deinococci</taxon>
        <taxon>Deinococcales</taxon>
        <taxon>Deinococcaceae</taxon>
        <taxon>Deinococcus</taxon>
    </lineage>
</organism>
<feature type="transmembrane region" description="Helical" evidence="1">
    <location>
        <begin position="12"/>
        <end position="34"/>
    </location>
</feature>
<dbReference type="RefSeq" id="WP_380080190.1">
    <property type="nucleotide sequence ID" value="NZ_JBHRZF010000189.1"/>
</dbReference>
<evidence type="ECO:0000313" key="2">
    <source>
        <dbReference type="EMBL" id="MFC3862373.1"/>
    </source>
</evidence>
<evidence type="ECO:0000313" key="3">
    <source>
        <dbReference type="Proteomes" id="UP001595748"/>
    </source>
</evidence>
<name>A0ABV8ADT4_9DEIO</name>
<keyword evidence="1" id="KW-0812">Transmembrane</keyword>